<accession>A0A812X2N3</accession>
<evidence type="ECO:0000256" key="1">
    <source>
        <dbReference type="PROSITE-ProRule" id="PRU00175"/>
    </source>
</evidence>
<evidence type="ECO:0000259" key="3">
    <source>
        <dbReference type="PROSITE" id="PS50089"/>
    </source>
</evidence>
<dbReference type="Pfam" id="PF06701">
    <property type="entry name" value="MIB_HERC2"/>
    <property type="match status" value="1"/>
</dbReference>
<dbReference type="PANTHER" id="PTHR10131:SF94">
    <property type="entry name" value="TNF RECEPTOR-ASSOCIATED FACTOR 4"/>
    <property type="match status" value="1"/>
</dbReference>
<dbReference type="InterPro" id="IPR001841">
    <property type="entry name" value="Znf_RING"/>
</dbReference>
<gene>
    <name evidence="5" type="primary">Herc2</name>
    <name evidence="5" type="ORF">SPIL2461_LOCUS20110</name>
</gene>
<dbReference type="Gene3D" id="2.30.30.40">
    <property type="entry name" value="SH3 Domains"/>
    <property type="match status" value="1"/>
</dbReference>
<keyword evidence="1" id="KW-0479">Metal-binding</keyword>
<evidence type="ECO:0000259" key="4">
    <source>
        <dbReference type="PROSITE" id="PS51416"/>
    </source>
</evidence>
<dbReference type="PROSITE" id="PS50089">
    <property type="entry name" value="ZF_RING_2"/>
    <property type="match status" value="1"/>
</dbReference>
<dbReference type="InterPro" id="IPR013083">
    <property type="entry name" value="Znf_RING/FYVE/PHD"/>
</dbReference>
<evidence type="ECO:0000313" key="5">
    <source>
        <dbReference type="EMBL" id="CAE7709883.1"/>
    </source>
</evidence>
<dbReference type="SUPFAM" id="SSF159034">
    <property type="entry name" value="Mib/herc2 domain-like"/>
    <property type="match status" value="1"/>
</dbReference>
<protein>
    <submittedName>
        <fullName evidence="5">Herc2 protein</fullName>
    </submittedName>
</protein>
<organism evidence="5 6">
    <name type="scientific">Symbiodinium pilosum</name>
    <name type="common">Dinoflagellate</name>
    <dbReference type="NCBI Taxonomy" id="2952"/>
    <lineage>
        <taxon>Eukaryota</taxon>
        <taxon>Sar</taxon>
        <taxon>Alveolata</taxon>
        <taxon>Dinophyceae</taxon>
        <taxon>Suessiales</taxon>
        <taxon>Symbiodiniaceae</taxon>
        <taxon>Symbiodinium</taxon>
    </lineage>
</organism>
<evidence type="ECO:0000313" key="6">
    <source>
        <dbReference type="Proteomes" id="UP000649617"/>
    </source>
</evidence>
<dbReference type="InterPro" id="IPR010606">
    <property type="entry name" value="Mib_Herc2"/>
</dbReference>
<keyword evidence="6" id="KW-1185">Reference proteome</keyword>
<feature type="domain" description="MIB/HERC2" evidence="4">
    <location>
        <begin position="1203"/>
        <end position="1279"/>
    </location>
</feature>
<feature type="coiled-coil region" evidence="2">
    <location>
        <begin position="1457"/>
        <end position="1491"/>
    </location>
</feature>
<dbReference type="GO" id="GO:0008270">
    <property type="term" value="F:zinc ion binding"/>
    <property type="evidence" value="ECO:0007669"/>
    <property type="project" value="UniProtKB-KW"/>
</dbReference>
<reference evidence="5" key="1">
    <citation type="submission" date="2021-02" db="EMBL/GenBank/DDBJ databases">
        <authorList>
            <person name="Dougan E. K."/>
            <person name="Rhodes N."/>
            <person name="Thang M."/>
            <person name="Chan C."/>
        </authorList>
    </citation>
    <scope>NUCLEOTIDE SEQUENCE</scope>
</reference>
<dbReference type="OrthoDB" id="193703at2759"/>
<dbReference type="PROSITE" id="PS51416">
    <property type="entry name" value="MIB_HERC2"/>
    <property type="match status" value="1"/>
</dbReference>
<dbReference type="GO" id="GO:0043122">
    <property type="term" value="P:regulation of canonical NF-kappaB signal transduction"/>
    <property type="evidence" value="ECO:0007669"/>
    <property type="project" value="TreeGrafter"/>
</dbReference>
<keyword evidence="1" id="KW-0863">Zinc-finger</keyword>
<evidence type="ECO:0000256" key="2">
    <source>
        <dbReference type="SAM" id="Coils"/>
    </source>
</evidence>
<dbReference type="EMBL" id="CAJNIZ010045082">
    <property type="protein sequence ID" value="CAE7709883.1"/>
    <property type="molecule type" value="Genomic_DNA"/>
</dbReference>
<dbReference type="Proteomes" id="UP000649617">
    <property type="component" value="Unassembled WGS sequence"/>
</dbReference>
<proteinExistence type="predicted"/>
<dbReference type="InterPro" id="IPR037252">
    <property type="entry name" value="Mib_Herc2_sf"/>
</dbReference>
<keyword evidence="1" id="KW-0862">Zinc</keyword>
<feature type="domain" description="RING-type" evidence="3">
    <location>
        <begin position="1308"/>
        <end position="1347"/>
    </location>
</feature>
<dbReference type="GO" id="GO:0016567">
    <property type="term" value="P:protein ubiquitination"/>
    <property type="evidence" value="ECO:0007669"/>
    <property type="project" value="InterPro"/>
</dbReference>
<dbReference type="Gene3D" id="3.30.40.10">
    <property type="entry name" value="Zinc/RING finger domain, C3HC4 (zinc finger)"/>
    <property type="match status" value="2"/>
</dbReference>
<dbReference type="GO" id="GO:0004842">
    <property type="term" value="F:ubiquitin-protein transferase activity"/>
    <property type="evidence" value="ECO:0007669"/>
    <property type="project" value="InterPro"/>
</dbReference>
<keyword evidence="2" id="KW-0175">Coiled coil</keyword>
<sequence length="1501" mass="167861">MHQLRDSVLNFIHAGQPRTLFKEGWNDPLGDVIFACDEKVSVQSKDCKGPCQKVDKACSACVKLCRRKNFRACIASKSYLIDLARYAHKLFHASAEEVQILVEEITSRDYRLLELAGNDFEAICAMPSKVSQVAKIRSHWEHIPAWRFSDAMQAFKQHWLPKTDLYHSTDIQAQAHASLVASLGQSVAQGTVRQLDLSLASKIAAGALRCDSLVDGLITTFLQTLDSSLRNKRRRASGQWIDAEALMDAAHTLGRGPEAASLLFRFRVNSKLLPKLSFNCSALPDSFVSIRDREILKQSYQKIQCLLKAPSGRLHLVVDETTWSPSYQQARQFRDGEDRILGGAWDVEASNDWSCLAPEKHSLASLPKQHMAKTALHVVAHRVDCTRFVFELCCLPTRTVLGTSDVMFTLLSQVLDAATEVSDGRAPSGIAFDGATVNSKLLRFFVGLLPAEEWESLPFFQHCRINYPKFKYWPFGHVLHKDDLMVSFHGAWHLQKRYSLQFMSSARKVRFADLFTDLSSMLHEKLPVRAYMCTDVQSDKQAIMRLSVPFLTRSWSGLGQIAYALVAALLASGTTASPGFSKRETAANAFSAFYLLLLHVVYNDQSKRDGTESIHITTLRNATALASCIITACMTSVEHRHIQEKTVEEHFSRIKSAYRGHPSVRDGQFGVLCTHAKQAKRLERETPETLGSSSSCQSREALTHEDLVKIAQTALATSVQFFCMLCAEETGDELVWKLIKWWKERGDSFFRKIVPPEDEEDALKEAENDVHEDLDQDEAPQVQAQNFNLLKTVQDRAMVWEELCDLLQDGGDGKKSGPAERQEEEVEAKLSAHEAADLIPLEGEMGEVPKTLHQVVQKAIKKPEYSKYAVGESAGEYSCLKRAHLLLGPARQLIRLVRLEEGVLTELNSWNLREAELAAARRAANVCGQRLARASAWAAATAKLTDRITAKRGDGQGGLSVVEEFRPLDDAAPQVLVFKRDADTKPGMAVTLTVYRGCISKRNGKEVVEAQATQTRLHIRPSSASMDDLQRLGDAELPYINLDIPEADTKASAAHGSVPETLQFTDRSFGRATLDGYVMLPGKKKESWDGLVQRVPGFFLDRMKSTKGYMFSKGVYTRLMELMPTKGETSRKNLLGFLKDVAQVTPPVVIMSRVLIGWRFNGVGQGNDETVPEGFVRIRYAAHDMRQNPCLNVAARHVSFVPKEDVVLKEQRIGVRVRRGPDWKWGNQDGGASNWGTTVVDSDPDMPLRWIKVQWDHGEKKSYRVGAEGKYDLIFAVEDGDVVEPEPEVDQGHDEEWLNPDHATEYECPVCKCVCRAAVFHEACTKLFCELCWHKVFGQKEECPVCRQGGAIEPSNRDRVKIMNLKIKCPNGCAATFPLVDKRSHVRICPRRKVRCQDCGGAIGLHLMPQHQIECEAKSLVCKICGERVLAKQMHTHLEANAGKHISALLDKISDMETSNQKQTQALQERIEKLEGEIQELKAGAAEEENPLTVPEVLDFT</sequence>
<dbReference type="SUPFAM" id="SSF49599">
    <property type="entry name" value="TRAF domain-like"/>
    <property type="match status" value="1"/>
</dbReference>
<dbReference type="SUPFAM" id="SSF57850">
    <property type="entry name" value="RING/U-box"/>
    <property type="match status" value="1"/>
</dbReference>
<dbReference type="PANTHER" id="PTHR10131">
    <property type="entry name" value="TNF RECEPTOR ASSOCIATED FACTOR"/>
    <property type="match status" value="1"/>
</dbReference>
<name>A0A812X2N3_SYMPI</name>
<comment type="caution">
    <text evidence="5">The sequence shown here is derived from an EMBL/GenBank/DDBJ whole genome shotgun (WGS) entry which is preliminary data.</text>
</comment>